<dbReference type="GO" id="GO:0016020">
    <property type="term" value="C:membrane"/>
    <property type="evidence" value="ECO:0007669"/>
    <property type="project" value="UniProtKB-SubCell"/>
</dbReference>
<gene>
    <name evidence="7" type="ORF">B0T24DRAFT_680073</name>
</gene>
<dbReference type="AlphaFoldDB" id="A0AAE0K775"/>
<evidence type="ECO:0000256" key="2">
    <source>
        <dbReference type="ARBA" id="ARBA00004240"/>
    </source>
</evidence>
<proteinExistence type="predicted"/>
<evidence type="ECO:0000256" key="3">
    <source>
        <dbReference type="ARBA" id="ARBA00004370"/>
    </source>
</evidence>
<evidence type="ECO:0000313" key="8">
    <source>
        <dbReference type="Proteomes" id="UP001287356"/>
    </source>
</evidence>
<reference evidence="7" key="1">
    <citation type="journal article" date="2023" name="Mol. Phylogenet. Evol.">
        <title>Genome-scale phylogeny and comparative genomics of the fungal order Sordariales.</title>
        <authorList>
            <person name="Hensen N."/>
            <person name="Bonometti L."/>
            <person name="Westerberg I."/>
            <person name="Brannstrom I.O."/>
            <person name="Guillou S."/>
            <person name="Cros-Aarteil S."/>
            <person name="Calhoun S."/>
            <person name="Haridas S."/>
            <person name="Kuo A."/>
            <person name="Mondo S."/>
            <person name="Pangilinan J."/>
            <person name="Riley R."/>
            <person name="LaButti K."/>
            <person name="Andreopoulos B."/>
            <person name="Lipzen A."/>
            <person name="Chen C."/>
            <person name="Yan M."/>
            <person name="Daum C."/>
            <person name="Ng V."/>
            <person name="Clum A."/>
            <person name="Steindorff A."/>
            <person name="Ohm R.A."/>
            <person name="Martin F."/>
            <person name="Silar P."/>
            <person name="Natvig D.O."/>
            <person name="Lalanne C."/>
            <person name="Gautier V."/>
            <person name="Ament-Velasquez S.L."/>
            <person name="Kruys A."/>
            <person name="Hutchinson M.I."/>
            <person name="Powell A.J."/>
            <person name="Barry K."/>
            <person name="Miller A.N."/>
            <person name="Grigoriev I.V."/>
            <person name="Debuchy R."/>
            <person name="Gladieux P."/>
            <person name="Hiltunen Thoren M."/>
            <person name="Johannesson H."/>
        </authorList>
    </citation>
    <scope>NUCLEOTIDE SEQUENCE</scope>
    <source>
        <strain evidence="7">CBS 958.72</strain>
    </source>
</reference>
<reference evidence="7" key="2">
    <citation type="submission" date="2023-06" db="EMBL/GenBank/DDBJ databases">
        <authorList>
            <consortium name="Lawrence Berkeley National Laboratory"/>
            <person name="Haridas S."/>
            <person name="Hensen N."/>
            <person name="Bonometti L."/>
            <person name="Westerberg I."/>
            <person name="Brannstrom I.O."/>
            <person name="Guillou S."/>
            <person name="Cros-Aarteil S."/>
            <person name="Calhoun S."/>
            <person name="Kuo A."/>
            <person name="Mondo S."/>
            <person name="Pangilinan J."/>
            <person name="Riley R."/>
            <person name="Labutti K."/>
            <person name="Andreopoulos B."/>
            <person name="Lipzen A."/>
            <person name="Chen C."/>
            <person name="Yanf M."/>
            <person name="Daum C."/>
            <person name="Ng V."/>
            <person name="Clum A."/>
            <person name="Steindorff A."/>
            <person name="Ohm R."/>
            <person name="Martin F."/>
            <person name="Silar P."/>
            <person name="Natvig D."/>
            <person name="Lalanne C."/>
            <person name="Gautier V."/>
            <person name="Ament-Velasquez S.L."/>
            <person name="Kruys A."/>
            <person name="Hutchinson M.I."/>
            <person name="Powell A.J."/>
            <person name="Barry K."/>
            <person name="Miller A.N."/>
            <person name="Grigoriev I.V."/>
            <person name="Debuchy R."/>
            <person name="Gladieux P."/>
            <person name="Thoren M.H."/>
            <person name="Johannesson H."/>
        </authorList>
    </citation>
    <scope>NUCLEOTIDE SEQUENCE</scope>
    <source>
        <strain evidence="7">CBS 958.72</strain>
    </source>
</reference>
<keyword evidence="6" id="KW-0472">Membrane</keyword>
<evidence type="ECO:0000256" key="6">
    <source>
        <dbReference type="ARBA" id="ARBA00023136"/>
    </source>
</evidence>
<evidence type="ECO:0000256" key="4">
    <source>
        <dbReference type="ARBA" id="ARBA00022824"/>
    </source>
</evidence>
<comment type="subcellular location">
    <subcellularLocation>
        <location evidence="2">Endoplasmic reticulum</location>
    </subcellularLocation>
    <subcellularLocation>
        <location evidence="3">Membrane</location>
    </subcellularLocation>
    <subcellularLocation>
        <location evidence="1">Mitochondrion</location>
    </subcellularLocation>
</comment>
<dbReference type="EMBL" id="JAULSN010000005">
    <property type="protein sequence ID" value="KAK3370930.1"/>
    <property type="molecule type" value="Genomic_DNA"/>
</dbReference>
<dbReference type="PANTHER" id="PTHR48182">
    <property type="entry name" value="PROTEIN SERAC1"/>
    <property type="match status" value="1"/>
</dbReference>
<name>A0AAE0K775_9PEZI</name>
<dbReference type="Proteomes" id="UP001287356">
    <property type="component" value="Unassembled WGS sequence"/>
</dbReference>
<sequence length="267" mass="29377">MVMEVRQESFRVLSFGYIGNAAVAGNPAPAGGNTVDENASDLLSELGSQRQGQSADRPIIFVAYGYGGLIVKATLSRSRELAISNINQAAIGVDAQIAADLNLGSSTVSRLAREFTNIANDGLQIVSFAESLPSRRTSGSTMFLVSAANTRINHVNETTRSFAAKHYDMTFADNMNDPRFLSLAGEIGRILRTYRDGPDQPVQPGQLTADQLRILYQAAFKRFDIGTALYYNEQLIQLLSSTKGINDPEALRERENWKVLRSYQRYK</sequence>
<organism evidence="7 8">
    <name type="scientific">Lasiosphaeria ovina</name>
    <dbReference type="NCBI Taxonomy" id="92902"/>
    <lineage>
        <taxon>Eukaryota</taxon>
        <taxon>Fungi</taxon>
        <taxon>Dikarya</taxon>
        <taxon>Ascomycota</taxon>
        <taxon>Pezizomycotina</taxon>
        <taxon>Sordariomycetes</taxon>
        <taxon>Sordariomycetidae</taxon>
        <taxon>Sordariales</taxon>
        <taxon>Lasiosphaeriaceae</taxon>
        <taxon>Lasiosphaeria</taxon>
    </lineage>
</organism>
<dbReference type="InterPro" id="IPR052374">
    <property type="entry name" value="SERAC1"/>
</dbReference>
<dbReference type="GO" id="GO:0005783">
    <property type="term" value="C:endoplasmic reticulum"/>
    <property type="evidence" value="ECO:0007669"/>
    <property type="project" value="UniProtKB-SubCell"/>
</dbReference>
<evidence type="ECO:0000313" key="7">
    <source>
        <dbReference type="EMBL" id="KAK3370930.1"/>
    </source>
</evidence>
<keyword evidence="8" id="KW-1185">Reference proteome</keyword>
<accession>A0AAE0K775</accession>
<keyword evidence="5" id="KW-0496">Mitochondrion</keyword>
<evidence type="ECO:0000256" key="5">
    <source>
        <dbReference type="ARBA" id="ARBA00023128"/>
    </source>
</evidence>
<keyword evidence="4" id="KW-0256">Endoplasmic reticulum</keyword>
<protein>
    <submittedName>
        <fullName evidence="7">Uncharacterized protein</fullName>
    </submittedName>
</protein>
<evidence type="ECO:0000256" key="1">
    <source>
        <dbReference type="ARBA" id="ARBA00004173"/>
    </source>
</evidence>
<comment type="caution">
    <text evidence="7">The sequence shown here is derived from an EMBL/GenBank/DDBJ whole genome shotgun (WGS) entry which is preliminary data.</text>
</comment>
<dbReference type="PANTHER" id="PTHR48182:SF2">
    <property type="entry name" value="PROTEIN SERAC1"/>
    <property type="match status" value="1"/>
</dbReference>
<dbReference type="GO" id="GO:0005739">
    <property type="term" value="C:mitochondrion"/>
    <property type="evidence" value="ECO:0007669"/>
    <property type="project" value="UniProtKB-SubCell"/>
</dbReference>